<comment type="caution">
    <text evidence="6">The sequence shown here is derived from an EMBL/GenBank/DDBJ whole genome shotgun (WGS) entry which is preliminary data.</text>
</comment>
<dbReference type="PANTHER" id="PTHR12788:SF10">
    <property type="entry name" value="PROTEIN-TYROSINE SULFOTRANSFERASE"/>
    <property type="match status" value="1"/>
</dbReference>
<name>A0A0B2VZT2_TOXCA</name>
<reference evidence="6 7" key="1">
    <citation type="submission" date="2014-11" db="EMBL/GenBank/DDBJ databases">
        <title>Genetic blueprint of the zoonotic pathogen Toxocara canis.</title>
        <authorList>
            <person name="Zhu X.-Q."/>
            <person name="Korhonen P.K."/>
            <person name="Cai H."/>
            <person name="Young N.D."/>
            <person name="Nejsum P."/>
            <person name="von Samson-Himmelstjerna G."/>
            <person name="Boag P.R."/>
            <person name="Tan P."/>
            <person name="Li Q."/>
            <person name="Min J."/>
            <person name="Yang Y."/>
            <person name="Wang X."/>
            <person name="Fang X."/>
            <person name="Hall R.S."/>
            <person name="Hofmann A."/>
            <person name="Sternberg P.W."/>
            <person name="Jex A.R."/>
            <person name="Gasser R.B."/>
        </authorList>
    </citation>
    <scope>NUCLEOTIDE SEQUENCE [LARGE SCALE GENOMIC DNA]</scope>
    <source>
        <strain evidence="6">PN_DK_2014</strain>
    </source>
</reference>
<dbReference type="GO" id="GO:0005794">
    <property type="term" value="C:Golgi apparatus"/>
    <property type="evidence" value="ECO:0007669"/>
    <property type="project" value="UniProtKB-ARBA"/>
</dbReference>
<dbReference type="EC" id="2.8.2.20" evidence="2 5"/>
<dbReference type="Proteomes" id="UP000031036">
    <property type="component" value="Unassembled WGS sequence"/>
</dbReference>
<gene>
    <name evidence="6" type="primary">Tpst2</name>
    <name evidence="6" type="ORF">Tcan_14812</name>
</gene>
<keyword evidence="3 5" id="KW-0808">Transferase</keyword>
<evidence type="ECO:0000313" key="6">
    <source>
        <dbReference type="EMBL" id="KHN86934.1"/>
    </source>
</evidence>
<evidence type="ECO:0000313" key="7">
    <source>
        <dbReference type="Proteomes" id="UP000031036"/>
    </source>
</evidence>
<sequence>MCITLFLIPLSGEETHVIPDILELREQWNQSAAAEILKLAGVTEAVLRKAIGAFMIEVIINHGPKARRFCDKDPLSLLWMEYIHEIFPNSKFILLLRDGRATVHSIITRQIPVARFDTTRPEVHYERLVLDSRTEMRKILQFIDVEWSEDVLHHEKFVEKYVKLSPGEYSSSQVRMPIHREALSNWFDFYSFDVRSRMHQLAPMLAKLGYNPYDNRPNYTDLLYKHSLRDRK</sequence>
<protein>
    <recommendedName>
        <fullName evidence="2 5">Protein-tyrosine sulfotransferase</fullName>
        <ecNumber evidence="2 5">2.8.2.20</ecNumber>
    </recommendedName>
</protein>
<dbReference type="STRING" id="6265.A0A0B2VZT2"/>
<dbReference type="GO" id="GO:0008476">
    <property type="term" value="F:protein-tyrosine sulfotransferase activity"/>
    <property type="evidence" value="ECO:0007669"/>
    <property type="project" value="UniProtKB-EC"/>
</dbReference>
<accession>A0A0B2VZT2</accession>
<dbReference type="InterPro" id="IPR027417">
    <property type="entry name" value="P-loop_NTPase"/>
</dbReference>
<dbReference type="EMBL" id="JPKZ01000505">
    <property type="protein sequence ID" value="KHN86934.1"/>
    <property type="molecule type" value="Genomic_DNA"/>
</dbReference>
<dbReference type="AlphaFoldDB" id="A0A0B2VZT2"/>
<dbReference type="OMA" id="DPYTALW"/>
<proteinExistence type="inferred from homology"/>
<evidence type="ECO:0000256" key="3">
    <source>
        <dbReference type="ARBA" id="ARBA00022679"/>
    </source>
</evidence>
<dbReference type="InterPro" id="IPR026634">
    <property type="entry name" value="TPST-like"/>
</dbReference>
<evidence type="ECO:0000256" key="1">
    <source>
        <dbReference type="ARBA" id="ARBA00009988"/>
    </source>
</evidence>
<evidence type="ECO:0000256" key="5">
    <source>
        <dbReference type="RuleBase" id="RU365018"/>
    </source>
</evidence>
<comment type="similarity">
    <text evidence="1 5">Belongs to the protein sulfotransferase family.</text>
</comment>
<organism evidence="6 7">
    <name type="scientific">Toxocara canis</name>
    <name type="common">Canine roundworm</name>
    <dbReference type="NCBI Taxonomy" id="6265"/>
    <lineage>
        <taxon>Eukaryota</taxon>
        <taxon>Metazoa</taxon>
        <taxon>Ecdysozoa</taxon>
        <taxon>Nematoda</taxon>
        <taxon>Chromadorea</taxon>
        <taxon>Rhabditida</taxon>
        <taxon>Spirurina</taxon>
        <taxon>Ascaridomorpha</taxon>
        <taxon>Ascaridoidea</taxon>
        <taxon>Toxocaridae</taxon>
        <taxon>Toxocara</taxon>
    </lineage>
</organism>
<comment type="catalytic activity">
    <reaction evidence="4 5">
        <text>L-tyrosyl-[protein] + 3'-phosphoadenylyl sulfate = O-sulfo-L-tyrosine-[protein] + adenosine 3',5'-bisphosphate + H(+)</text>
        <dbReference type="Rhea" id="RHEA:16801"/>
        <dbReference type="Rhea" id="RHEA-COMP:10136"/>
        <dbReference type="Rhea" id="RHEA-COMP:11688"/>
        <dbReference type="ChEBI" id="CHEBI:15378"/>
        <dbReference type="ChEBI" id="CHEBI:46858"/>
        <dbReference type="ChEBI" id="CHEBI:58339"/>
        <dbReference type="ChEBI" id="CHEBI:58343"/>
        <dbReference type="ChEBI" id="CHEBI:65286"/>
        <dbReference type="EC" id="2.8.2.20"/>
    </reaction>
</comment>
<evidence type="ECO:0000256" key="4">
    <source>
        <dbReference type="ARBA" id="ARBA00048460"/>
    </source>
</evidence>
<comment type="function">
    <text evidence="5">Catalyzes the O-sulfation of tyrosine residues within acidic motifs of polypeptides, using 3'-phosphoadenylyl sulfate (PAPS) as cosubstrate.</text>
</comment>
<keyword evidence="7" id="KW-1185">Reference proteome</keyword>
<dbReference type="SUPFAM" id="SSF52540">
    <property type="entry name" value="P-loop containing nucleoside triphosphate hydrolases"/>
    <property type="match status" value="1"/>
</dbReference>
<dbReference type="PANTHER" id="PTHR12788">
    <property type="entry name" value="PROTEIN-TYROSINE SULFOTRANSFERASE 2"/>
    <property type="match status" value="1"/>
</dbReference>
<dbReference type="Gene3D" id="3.40.50.300">
    <property type="entry name" value="P-loop containing nucleotide triphosphate hydrolases"/>
    <property type="match status" value="1"/>
</dbReference>
<evidence type="ECO:0000256" key="2">
    <source>
        <dbReference type="ARBA" id="ARBA00013262"/>
    </source>
</evidence>
<dbReference type="OrthoDB" id="545675at2759"/>
<dbReference type="Pfam" id="PF13469">
    <property type="entry name" value="Sulfotransfer_3"/>
    <property type="match status" value="1"/>
</dbReference>